<dbReference type="PROSITE" id="PS51257">
    <property type="entry name" value="PROKAR_LIPOPROTEIN"/>
    <property type="match status" value="1"/>
</dbReference>
<dbReference type="AlphaFoldDB" id="A0A2K9NW68"/>
<proteinExistence type="predicted"/>
<dbReference type="EMBL" id="CP025704">
    <property type="protein sequence ID" value="AUN99762.1"/>
    <property type="molecule type" value="Genomic_DNA"/>
</dbReference>
<sequence>MKKLIHLFSVLLFVGCSSNPVGPVATFKQDGLVISVNAEVADKIEATLKSELLYIKTIAESDFKNELLKTLSSISFIDYQKDNCARGQVACSDKMNDGKIFINQNFFQMPSIEQFTALLHEARHLESQNFEHMKCSKRPEWGYECDESINSPYGLEYKYLLHKFINKKDDQSARVIQKIFLRVNKI</sequence>
<protein>
    <submittedName>
        <fullName evidence="1">Uncharacterized protein</fullName>
    </submittedName>
</protein>
<dbReference type="KEGG" id="bsto:C0V70_16940"/>
<name>A0A2K9NW68_BACTC</name>
<evidence type="ECO:0000313" key="1">
    <source>
        <dbReference type="EMBL" id="AUN99762.1"/>
    </source>
</evidence>
<organism evidence="1 2">
    <name type="scientific">Bacteriovorax stolpii</name>
    <name type="common">Bdellovibrio stolpii</name>
    <dbReference type="NCBI Taxonomy" id="960"/>
    <lineage>
        <taxon>Bacteria</taxon>
        <taxon>Pseudomonadati</taxon>
        <taxon>Bdellovibrionota</taxon>
        <taxon>Bacteriovoracia</taxon>
        <taxon>Bacteriovoracales</taxon>
        <taxon>Bacteriovoracaceae</taxon>
        <taxon>Bacteriovorax</taxon>
    </lineage>
</organism>
<evidence type="ECO:0000313" key="2">
    <source>
        <dbReference type="Proteomes" id="UP000235584"/>
    </source>
</evidence>
<accession>A0A2K9NW68</accession>
<keyword evidence="2" id="KW-1185">Reference proteome</keyword>
<dbReference type="Proteomes" id="UP000235584">
    <property type="component" value="Chromosome"/>
</dbReference>
<gene>
    <name evidence="1" type="ORF">C0V70_16940</name>
</gene>
<reference evidence="1 2" key="1">
    <citation type="submission" date="2018-01" db="EMBL/GenBank/DDBJ databases">
        <title>Complete genome sequence of Bacteriovorax stolpii DSM12778.</title>
        <authorList>
            <person name="Tang B."/>
            <person name="Chang J."/>
        </authorList>
    </citation>
    <scope>NUCLEOTIDE SEQUENCE [LARGE SCALE GENOMIC DNA]</scope>
    <source>
        <strain evidence="1 2">DSM 12778</strain>
    </source>
</reference>
<dbReference type="RefSeq" id="WP_102245051.1">
    <property type="nucleotide sequence ID" value="NZ_CP025704.1"/>
</dbReference>